<dbReference type="GO" id="GO:0020037">
    <property type="term" value="F:heme binding"/>
    <property type="evidence" value="ECO:0007669"/>
    <property type="project" value="InterPro"/>
</dbReference>
<gene>
    <name evidence="9" type="primary">psbV2</name>
    <name evidence="9" type="ORF">BJP36_32295</name>
</gene>
<sequence>MLRRLLDFFEKSGTGNRGQRCSAVLGVSPIRYCIKTGIVDNNSREQYQKTTLARGLLVSIRYLLLVVLVFCLETCTVSSPAQAPVNDYVRHYLDVAEPVAISVDGKGQTQLFDGEDLSFGINLFSENCQRCHVGGSNIINPTVSLSLERLAQATPPRDNLNGLIAFMRQPMTYDGTEESISCREVPESWLSQEQIEKLAAFVIRAAQKGPAWGTENLF</sequence>
<protein>
    <submittedName>
        <fullName evidence="9">Photosystem II cytochrome PsbV2</fullName>
    </submittedName>
</protein>
<dbReference type="GO" id="GO:0009055">
    <property type="term" value="F:electron transfer activity"/>
    <property type="evidence" value="ECO:0007669"/>
    <property type="project" value="InterPro"/>
</dbReference>
<keyword evidence="6 7" id="KW-0408">Iron</keyword>
<reference evidence="10" key="1">
    <citation type="submission" date="2016-10" db="EMBL/GenBank/DDBJ databases">
        <title>Comparative genomics uncovers the prolific and rare metabolic potential of the cyanobacterial genus Moorea.</title>
        <authorList>
            <person name="Leao T."/>
            <person name="Castelao G."/>
            <person name="Korobeynikov A."/>
            <person name="Monroe E.A."/>
            <person name="Podell S."/>
            <person name="Glukhov E."/>
            <person name="Allen E."/>
            <person name="Gerwick W.H."/>
            <person name="Gerwick L."/>
        </authorList>
    </citation>
    <scope>NUCLEOTIDE SEQUENCE [LARGE SCALE GENOMIC DNA]</scope>
    <source>
        <strain evidence="10">JHB</strain>
    </source>
</reference>
<proteinExistence type="predicted"/>
<dbReference type="SUPFAM" id="SSF46626">
    <property type="entry name" value="Cytochrome c"/>
    <property type="match status" value="1"/>
</dbReference>
<evidence type="ECO:0000256" key="1">
    <source>
        <dbReference type="ARBA" id="ARBA00022448"/>
    </source>
</evidence>
<accession>A0A1D9GBK4</accession>
<dbReference type="GO" id="GO:0015979">
    <property type="term" value="P:photosynthesis"/>
    <property type="evidence" value="ECO:0007669"/>
    <property type="project" value="UniProtKB-KW"/>
</dbReference>
<feature type="domain" description="Cytochrome c" evidence="8">
    <location>
        <begin position="115"/>
        <end position="206"/>
    </location>
</feature>
<dbReference type="Gene3D" id="1.10.760.10">
    <property type="entry name" value="Cytochrome c-like domain"/>
    <property type="match status" value="1"/>
</dbReference>
<evidence type="ECO:0000256" key="7">
    <source>
        <dbReference type="PROSITE-ProRule" id="PRU00433"/>
    </source>
</evidence>
<dbReference type="Pfam" id="PF14495">
    <property type="entry name" value="Cytochrom_C550"/>
    <property type="match status" value="1"/>
</dbReference>
<dbReference type="Proteomes" id="UP000176944">
    <property type="component" value="Chromosome"/>
</dbReference>
<keyword evidence="1" id="KW-0813">Transport</keyword>
<keyword evidence="4 7" id="KW-0479">Metal-binding</keyword>
<dbReference type="NCBIfam" id="TIGR03046">
    <property type="entry name" value="PS_II_psbV2"/>
    <property type="match status" value="1"/>
</dbReference>
<evidence type="ECO:0000256" key="4">
    <source>
        <dbReference type="ARBA" id="ARBA00022723"/>
    </source>
</evidence>
<evidence type="ECO:0000256" key="2">
    <source>
        <dbReference type="ARBA" id="ARBA00022531"/>
    </source>
</evidence>
<evidence type="ECO:0000256" key="3">
    <source>
        <dbReference type="ARBA" id="ARBA00022617"/>
    </source>
</evidence>
<dbReference type="GO" id="GO:0046872">
    <property type="term" value="F:metal ion binding"/>
    <property type="evidence" value="ECO:0007669"/>
    <property type="project" value="UniProtKB-KW"/>
</dbReference>
<keyword evidence="5" id="KW-0249">Electron transport</keyword>
<evidence type="ECO:0000313" key="10">
    <source>
        <dbReference type="Proteomes" id="UP000176944"/>
    </source>
</evidence>
<evidence type="ECO:0000259" key="8">
    <source>
        <dbReference type="PROSITE" id="PS51007"/>
    </source>
</evidence>
<name>A0A1D9GBK4_MOOP1</name>
<keyword evidence="2" id="KW-0602">Photosynthesis</keyword>
<evidence type="ECO:0000256" key="5">
    <source>
        <dbReference type="ARBA" id="ARBA00022982"/>
    </source>
</evidence>
<organism evidence="9 10">
    <name type="scientific">Moorena producens (strain JHB)</name>
    <dbReference type="NCBI Taxonomy" id="1454205"/>
    <lineage>
        <taxon>Bacteria</taxon>
        <taxon>Bacillati</taxon>
        <taxon>Cyanobacteriota</taxon>
        <taxon>Cyanophyceae</taxon>
        <taxon>Coleofasciculales</taxon>
        <taxon>Coleofasciculaceae</taxon>
        <taxon>Moorena</taxon>
    </lineage>
</organism>
<dbReference type="InterPro" id="IPR009056">
    <property type="entry name" value="Cyt_c-like_dom"/>
</dbReference>
<dbReference type="EMBL" id="CP017708">
    <property type="protein sequence ID" value="AOY84997.2"/>
    <property type="molecule type" value="Genomic_DNA"/>
</dbReference>
<evidence type="ECO:0000256" key="6">
    <source>
        <dbReference type="ARBA" id="ARBA00023004"/>
    </source>
</evidence>
<evidence type="ECO:0000313" key="9">
    <source>
        <dbReference type="EMBL" id="AOY84997.2"/>
    </source>
</evidence>
<dbReference type="InterPro" id="IPR036909">
    <property type="entry name" value="Cyt_c-like_dom_sf"/>
</dbReference>
<dbReference type="AlphaFoldDB" id="A0A1D9GBK4"/>
<dbReference type="PROSITE" id="PS51007">
    <property type="entry name" value="CYTC"/>
    <property type="match status" value="1"/>
</dbReference>
<keyword evidence="3 7" id="KW-0349">Heme</keyword>
<dbReference type="InterPro" id="IPR029490">
    <property type="entry name" value="Cytochrom_C550"/>
</dbReference>